<proteinExistence type="predicted"/>
<comment type="caution">
    <text evidence="2">The sequence shown here is derived from an EMBL/GenBank/DDBJ whole genome shotgun (WGS) entry which is preliminary data.</text>
</comment>
<dbReference type="EMBL" id="LQRA01000069">
    <property type="protein sequence ID" value="KZE76070.1"/>
    <property type="molecule type" value="Genomic_DNA"/>
</dbReference>
<evidence type="ECO:0000313" key="2">
    <source>
        <dbReference type="EMBL" id="KZE76070.1"/>
    </source>
</evidence>
<organism evidence="2 3">
    <name type="scientific">Paenibacillus elgii</name>
    <dbReference type="NCBI Taxonomy" id="189691"/>
    <lineage>
        <taxon>Bacteria</taxon>
        <taxon>Bacillati</taxon>
        <taxon>Bacillota</taxon>
        <taxon>Bacilli</taxon>
        <taxon>Bacillales</taxon>
        <taxon>Paenibacillaceae</taxon>
        <taxon>Paenibacillus</taxon>
    </lineage>
</organism>
<reference evidence="3" key="1">
    <citation type="submission" date="2016-01" db="EMBL/GenBank/DDBJ databases">
        <title>Draft genome of Chromobacterium sp. F49.</title>
        <authorList>
            <person name="Hong K.W."/>
        </authorList>
    </citation>
    <scope>NUCLEOTIDE SEQUENCE [LARGE SCALE GENOMIC DNA]</scope>
    <source>
        <strain evidence="3">M63</strain>
    </source>
</reference>
<evidence type="ECO:0000256" key="1">
    <source>
        <dbReference type="SAM" id="SignalP"/>
    </source>
</evidence>
<dbReference type="PROSITE" id="PS51257">
    <property type="entry name" value="PROKAR_LIPOPROTEIN"/>
    <property type="match status" value="1"/>
</dbReference>
<dbReference type="RefSeq" id="WP_063184422.1">
    <property type="nucleotide sequence ID" value="NZ_LQRA01000069.1"/>
</dbReference>
<sequence>MGIRMFLLIAFMWVLIGCNAQNDSREHNDKLKSQSIVTIKEAAIKGQMKGMEVPLKSTYSKVVEVYGEPKEISNEECWTYSHDHPKTKANFYFNHDSCANGLNVLKPEAIVNKISVPVESLDIQMTAEDVKLALGKPNKEFWDEAYDGYYLIYELDQSQLVFLAKEKTDPINISRVQVITNKLKE</sequence>
<name>A0A163WA63_9BACL</name>
<evidence type="ECO:0008006" key="4">
    <source>
        <dbReference type="Google" id="ProtNLM"/>
    </source>
</evidence>
<feature type="signal peptide" evidence="1">
    <location>
        <begin position="1"/>
        <end position="20"/>
    </location>
</feature>
<accession>A0A163WA63</accession>
<keyword evidence="3" id="KW-1185">Reference proteome</keyword>
<dbReference type="AlphaFoldDB" id="A0A163WA63"/>
<evidence type="ECO:0000313" key="3">
    <source>
        <dbReference type="Proteomes" id="UP000076563"/>
    </source>
</evidence>
<feature type="chain" id="PRO_5038367962" description="Lipoprotein SmpA/OmlA domain-containing protein" evidence="1">
    <location>
        <begin position="21"/>
        <end position="185"/>
    </location>
</feature>
<dbReference type="Proteomes" id="UP000076563">
    <property type="component" value="Unassembled WGS sequence"/>
</dbReference>
<keyword evidence="1" id="KW-0732">Signal</keyword>
<dbReference type="OrthoDB" id="2475070at2"/>
<gene>
    <name evidence="2" type="ORF">AV654_24450</name>
</gene>
<protein>
    <recommendedName>
        <fullName evidence="4">Lipoprotein SmpA/OmlA domain-containing protein</fullName>
    </recommendedName>
</protein>